<dbReference type="CDD" id="cd03465">
    <property type="entry name" value="URO-D_like"/>
    <property type="match status" value="1"/>
</dbReference>
<dbReference type="EMBL" id="LNGE01000045">
    <property type="protein sequence ID" value="KYC44724.1"/>
    <property type="molecule type" value="Genomic_DNA"/>
</dbReference>
<dbReference type="GO" id="GO:0004853">
    <property type="term" value="F:uroporphyrinogen decarboxylase activity"/>
    <property type="evidence" value="ECO:0007669"/>
    <property type="project" value="InterPro"/>
</dbReference>
<accession>A0A150IJB5</accession>
<dbReference type="GO" id="GO:0044683">
    <property type="term" value="F:methylthiol:coenzyme M methyltransferase activity"/>
    <property type="evidence" value="ECO:0007669"/>
    <property type="project" value="UniProtKB-EC"/>
</dbReference>
<evidence type="ECO:0000259" key="1">
    <source>
        <dbReference type="Pfam" id="PF01208"/>
    </source>
</evidence>
<evidence type="ECO:0000313" key="2">
    <source>
        <dbReference type="EMBL" id="KYC44724.1"/>
    </source>
</evidence>
<proteinExistence type="predicted"/>
<evidence type="ECO:0000313" key="4">
    <source>
        <dbReference type="Proteomes" id="UP000092401"/>
    </source>
</evidence>
<dbReference type="InterPro" id="IPR000257">
    <property type="entry name" value="Uroporphyrinogen_deCOase"/>
</dbReference>
<dbReference type="Proteomes" id="UP000092403">
    <property type="component" value="Unassembled WGS sequence"/>
</dbReference>
<keyword evidence="3" id="KW-0808">Transferase</keyword>
<feature type="domain" description="Uroporphyrinogen decarboxylase (URO-D)" evidence="1">
    <location>
        <begin position="6"/>
        <end position="351"/>
    </location>
</feature>
<dbReference type="EMBL" id="LNJC01000028">
    <property type="protein sequence ID" value="KYC49710.1"/>
    <property type="molecule type" value="Genomic_DNA"/>
</dbReference>
<dbReference type="InterPro" id="IPR052024">
    <property type="entry name" value="Methanogen_methyltrans"/>
</dbReference>
<gene>
    <name evidence="3" type="primary">mtsA_2</name>
    <name evidence="2" type="synonym">mtsA_3</name>
    <name evidence="2" type="ORF">APG10_01477</name>
    <name evidence="3" type="ORF">APG12_01297</name>
</gene>
<dbReference type="SUPFAM" id="SSF51726">
    <property type="entry name" value="UROD/MetE-like"/>
    <property type="match status" value="1"/>
</dbReference>
<dbReference type="AlphaFoldDB" id="A0A150IXK0"/>
<dbReference type="Proteomes" id="UP000092401">
    <property type="component" value="Unassembled WGS sequence"/>
</dbReference>
<dbReference type="PANTHER" id="PTHR47099">
    <property type="entry name" value="METHYLCOBAMIDE:COM METHYLTRANSFERASE MTBA"/>
    <property type="match status" value="1"/>
</dbReference>
<reference evidence="4 5" key="1">
    <citation type="journal article" date="2016" name="ISME J.">
        <title>Chasing the elusive Euryarchaeota class WSA2: genomes reveal a uniquely fastidious methyl-reducing methanogen.</title>
        <authorList>
            <person name="Nobu M.K."/>
            <person name="Narihiro T."/>
            <person name="Kuroda K."/>
            <person name="Mei R."/>
            <person name="Liu W.T."/>
        </authorList>
    </citation>
    <scope>NUCLEOTIDE SEQUENCE [LARGE SCALE GENOMIC DNA]</scope>
    <source>
        <strain evidence="2">B03fssc0709_Meth_Bin005</strain>
        <strain evidence="3">BMIXfssc0709_Meth_Bin006</strain>
    </source>
</reference>
<dbReference type="PANTHER" id="PTHR47099:SF1">
    <property type="entry name" value="METHYLCOBAMIDE:COM METHYLTRANSFERASE MTBA"/>
    <property type="match status" value="1"/>
</dbReference>
<keyword evidence="3" id="KW-0489">Methyltransferase</keyword>
<comment type="caution">
    <text evidence="3">The sequence shown here is derived from an EMBL/GenBank/DDBJ whole genome shotgun (WGS) entry which is preliminary data.</text>
</comment>
<sequence length="356" mass="39984">MDKMSPPERFHAVLMGEKPDRVPVNPFILGFAAKIVGMPLGDFYADGNKSFEAQFMCMRLYGYESTPMYGYASCGPWEFGGKVGFPYGEGHSAPYVIEHPVMEIGDIDKLEVPDSDKPVGGYVEAQKVCDRCVQMGMPAIFQGGSVFTAAAVVADTTKFLKWIKTEPKSAHALLDKVSQMYMNQIEYFANRYGPEKCVVFDGGPVEANTVISPQKFEEFAFPYMMKVHKKIRELDIPVTLMHPCADQNLNIPYYIKLRESFNWKGIYAWIFGPETPLKIQIEKFGSHDIIGGNVDPPSIQTKSYEEVVRLCKENIEQGMNNPRGFILCPGCEFPPLAEPIKPMAFLDAARQFGIYK</sequence>
<name>A0A150IXK0_9EURY</name>
<accession>A0A150IXK0</accession>
<evidence type="ECO:0000313" key="5">
    <source>
        <dbReference type="Proteomes" id="UP000092403"/>
    </source>
</evidence>
<protein>
    <submittedName>
        <fullName evidence="3">Methylated-thiol--coenzyme M methyltransferase</fullName>
        <ecNumber evidence="3">2.1.1.251</ecNumber>
    </submittedName>
</protein>
<dbReference type="GO" id="GO:0032259">
    <property type="term" value="P:methylation"/>
    <property type="evidence" value="ECO:0007669"/>
    <property type="project" value="UniProtKB-KW"/>
</dbReference>
<dbReference type="Gene3D" id="3.20.20.210">
    <property type="match status" value="1"/>
</dbReference>
<dbReference type="Pfam" id="PF01208">
    <property type="entry name" value="URO-D"/>
    <property type="match status" value="1"/>
</dbReference>
<dbReference type="InterPro" id="IPR038071">
    <property type="entry name" value="UROD/MetE-like_sf"/>
</dbReference>
<dbReference type="EC" id="2.1.1.251" evidence="3"/>
<organism evidence="3 5">
    <name type="scientific">Candidatus Methanofastidiosum methylothiophilum</name>
    <dbReference type="NCBI Taxonomy" id="1705564"/>
    <lineage>
        <taxon>Archaea</taxon>
        <taxon>Methanobacteriati</taxon>
        <taxon>Methanobacteriota</taxon>
        <taxon>Stenosarchaea group</taxon>
        <taxon>Candidatus Methanofastidiosia</taxon>
        <taxon>Candidatus Methanofastidiosales</taxon>
        <taxon>Candidatus Methanofastidiosaceae</taxon>
        <taxon>Candidatus Methanofastidiosum</taxon>
    </lineage>
</organism>
<dbReference type="GO" id="GO:0006779">
    <property type="term" value="P:porphyrin-containing compound biosynthetic process"/>
    <property type="evidence" value="ECO:0007669"/>
    <property type="project" value="InterPro"/>
</dbReference>
<evidence type="ECO:0000313" key="3">
    <source>
        <dbReference type="EMBL" id="KYC49710.1"/>
    </source>
</evidence>